<dbReference type="SUPFAM" id="SSF141371">
    <property type="entry name" value="PilZ domain-like"/>
    <property type="match status" value="1"/>
</dbReference>
<gene>
    <name evidence="2" type="ORF">OCV77_03110</name>
</gene>
<proteinExistence type="predicted"/>
<dbReference type="Pfam" id="PF07238">
    <property type="entry name" value="PilZ"/>
    <property type="match status" value="1"/>
</dbReference>
<protein>
    <submittedName>
        <fullName evidence="2">PilZ domain-containing protein</fullName>
    </submittedName>
</protein>
<name>A0ABT2T0S4_9FIRM</name>
<evidence type="ECO:0000313" key="3">
    <source>
        <dbReference type="Proteomes" id="UP001652432"/>
    </source>
</evidence>
<evidence type="ECO:0000259" key="1">
    <source>
        <dbReference type="Pfam" id="PF07238"/>
    </source>
</evidence>
<dbReference type="Proteomes" id="UP001652432">
    <property type="component" value="Unassembled WGS sequence"/>
</dbReference>
<comment type="caution">
    <text evidence="2">The sequence shown here is derived from an EMBL/GenBank/DDBJ whole genome shotgun (WGS) entry which is preliminary data.</text>
</comment>
<dbReference type="InterPro" id="IPR009875">
    <property type="entry name" value="PilZ_domain"/>
</dbReference>
<organism evidence="2 3">
    <name type="scientific">Suilimivivens aceti</name>
    <dbReference type="NCBI Taxonomy" id="2981774"/>
    <lineage>
        <taxon>Bacteria</taxon>
        <taxon>Bacillati</taxon>
        <taxon>Bacillota</taxon>
        <taxon>Clostridia</taxon>
        <taxon>Lachnospirales</taxon>
        <taxon>Lachnospiraceae</taxon>
        <taxon>Suilimivivens</taxon>
    </lineage>
</organism>
<dbReference type="Gene3D" id="2.40.10.220">
    <property type="entry name" value="predicted glycosyltransferase like domains"/>
    <property type="match status" value="1"/>
</dbReference>
<feature type="domain" description="PilZ" evidence="1">
    <location>
        <begin position="90"/>
        <end position="176"/>
    </location>
</feature>
<sequence>MRLSELAEGTPIRLEASRDGEKKTEIWGKIRRNSEKRCQIDIYYYEGLNIDLNSPDYDIEAVAFDHGEKKIEWINRAEVGNEKKEDRLQEKRESFRIYIGIPVDCQIEGEDSFVLLVDVSEKGFRIVRRESTALKEGTFAELHVEDEEFDFVIQGIIVWSKQIDDGKIMYGCKLLKEKSSEELLPYIKVKQKKLLEELTREIGQ</sequence>
<evidence type="ECO:0000313" key="2">
    <source>
        <dbReference type="EMBL" id="MCU6743501.1"/>
    </source>
</evidence>
<dbReference type="EMBL" id="JAOQKJ010000002">
    <property type="protein sequence ID" value="MCU6743501.1"/>
    <property type="molecule type" value="Genomic_DNA"/>
</dbReference>
<dbReference type="RefSeq" id="WP_262573252.1">
    <property type="nucleotide sequence ID" value="NZ_JAOQKJ010000002.1"/>
</dbReference>
<accession>A0ABT2T0S4</accession>
<keyword evidence="3" id="KW-1185">Reference proteome</keyword>
<reference evidence="2 3" key="1">
    <citation type="journal article" date="2021" name="ISME Commun">
        <title>Automated analysis of genomic sequences facilitates high-throughput and comprehensive description of bacteria.</title>
        <authorList>
            <person name="Hitch T.C.A."/>
        </authorList>
    </citation>
    <scope>NUCLEOTIDE SEQUENCE [LARGE SCALE GENOMIC DNA]</scope>
    <source>
        <strain evidence="2 3">Sanger_18</strain>
    </source>
</reference>